<dbReference type="Proteomes" id="UP000215483">
    <property type="component" value="Unassembled WGS sequence"/>
</dbReference>
<evidence type="ECO:0000256" key="1">
    <source>
        <dbReference type="ARBA" id="ARBA00006484"/>
    </source>
</evidence>
<dbReference type="OrthoDB" id="3178062at2"/>
<keyword evidence="5" id="KW-1185">Reference proteome</keyword>
<dbReference type="PRINTS" id="PR00081">
    <property type="entry name" value="GDHRDH"/>
</dbReference>
<dbReference type="RefSeq" id="WP_094214907.1">
    <property type="nucleotide sequence ID" value="NZ_MCGQ01000006.1"/>
</dbReference>
<proteinExistence type="inferred from homology"/>
<dbReference type="SUPFAM" id="SSF51735">
    <property type="entry name" value="NAD(P)-binding Rossmann-fold domains"/>
    <property type="match status" value="1"/>
</dbReference>
<protein>
    <submittedName>
        <fullName evidence="4">Short-chain dehydrogenase/reductase</fullName>
    </submittedName>
</protein>
<comment type="similarity">
    <text evidence="1 3">Belongs to the short-chain dehydrogenases/reductases (SDR) family.</text>
</comment>
<dbReference type="PRINTS" id="PR00080">
    <property type="entry name" value="SDRFAMILY"/>
</dbReference>
<dbReference type="NCBIfam" id="NF004823">
    <property type="entry name" value="PRK06179.1"/>
    <property type="match status" value="1"/>
</dbReference>
<dbReference type="GO" id="GO:0016491">
    <property type="term" value="F:oxidoreductase activity"/>
    <property type="evidence" value="ECO:0007669"/>
    <property type="project" value="UniProtKB-KW"/>
</dbReference>
<dbReference type="AlphaFoldDB" id="A0A233STV9"/>
<dbReference type="EMBL" id="MCGQ01000006">
    <property type="protein sequence ID" value="OXY99085.1"/>
    <property type="molecule type" value="Genomic_DNA"/>
</dbReference>
<organism evidence="4 5">
    <name type="scientific">Streptomyces diastatochromogenes</name>
    <dbReference type="NCBI Taxonomy" id="42236"/>
    <lineage>
        <taxon>Bacteria</taxon>
        <taxon>Bacillati</taxon>
        <taxon>Actinomycetota</taxon>
        <taxon>Actinomycetes</taxon>
        <taxon>Kitasatosporales</taxon>
        <taxon>Streptomycetaceae</taxon>
        <taxon>Streptomyces</taxon>
    </lineage>
</organism>
<dbReference type="FunFam" id="3.40.50.720:FF:000084">
    <property type="entry name" value="Short-chain dehydrogenase reductase"/>
    <property type="match status" value="1"/>
</dbReference>
<comment type="caution">
    <text evidence="4">The sequence shown here is derived from an EMBL/GenBank/DDBJ whole genome shotgun (WGS) entry which is preliminary data.</text>
</comment>
<evidence type="ECO:0000313" key="5">
    <source>
        <dbReference type="Proteomes" id="UP000215483"/>
    </source>
</evidence>
<dbReference type="InterPro" id="IPR036291">
    <property type="entry name" value="NAD(P)-bd_dom_sf"/>
</dbReference>
<evidence type="ECO:0000256" key="3">
    <source>
        <dbReference type="RuleBase" id="RU000363"/>
    </source>
</evidence>
<sequence length="271" mass="28853">MAADRQVALVTGASSGIGKATVHALAEAGFDAIGTSRKASGSPARGGVTLLGLDVTSDDSVNSVVQQVIEEFGRIDVLVNNAGIGTNGAAEEVSVAQAQSVFDVNVFGLMRMTKAVLPYMRGRGYGRIVNISSVGGFVPNPFMAVYVASKHAVEGYSESLDHEVREYGVRVLRVQPGPVNTPFDMNMLHADTPLSLYARRRAVFDEVVEEQMRSGDDPTVIAKAVVAAATDPKPKLSYPAGSMAARVSVLRRIVPTRAFDKSVRKLNRMTD</sequence>
<dbReference type="InterPro" id="IPR051911">
    <property type="entry name" value="SDR_oxidoreductase"/>
</dbReference>
<dbReference type="Pfam" id="PF00106">
    <property type="entry name" value="adh_short"/>
    <property type="match status" value="1"/>
</dbReference>
<keyword evidence="2" id="KW-0560">Oxidoreductase</keyword>
<accession>A0A233STV9</accession>
<dbReference type="CDD" id="cd05374">
    <property type="entry name" value="17beta-HSD-like_SDR_c"/>
    <property type="match status" value="1"/>
</dbReference>
<name>A0A233STV9_STRDA</name>
<dbReference type="PANTHER" id="PTHR43976">
    <property type="entry name" value="SHORT CHAIN DEHYDROGENASE"/>
    <property type="match status" value="1"/>
</dbReference>
<dbReference type="PANTHER" id="PTHR43976:SF16">
    <property type="entry name" value="SHORT-CHAIN DEHYDROGENASE_REDUCTASE FAMILY PROTEIN"/>
    <property type="match status" value="1"/>
</dbReference>
<dbReference type="InterPro" id="IPR002347">
    <property type="entry name" value="SDR_fam"/>
</dbReference>
<evidence type="ECO:0000256" key="2">
    <source>
        <dbReference type="ARBA" id="ARBA00023002"/>
    </source>
</evidence>
<evidence type="ECO:0000313" key="4">
    <source>
        <dbReference type="EMBL" id="OXY99085.1"/>
    </source>
</evidence>
<gene>
    <name evidence="4" type="ORF">BEK98_03645</name>
</gene>
<dbReference type="Gene3D" id="3.40.50.720">
    <property type="entry name" value="NAD(P)-binding Rossmann-like Domain"/>
    <property type="match status" value="1"/>
</dbReference>
<reference evidence="4 5" key="1">
    <citation type="submission" date="2016-07" db="EMBL/GenBank/DDBJ databases">
        <title>Draft genome of Streptomyces diastatochromogenes.</title>
        <authorList>
            <person name="Podduturi R."/>
            <person name="Lukassen M.B."/>
            <person name="Clausen N."/>
            <person name="Nielsen J.L."/>
            <person name="Jorgensen N.O."/>
        </authorList>
    </citation>
    <scope>NUCLEOTIDE SEQUENCE [LARGE SCALE GENOMIC DNA]</scope>
    <source>
        <strain evidence="4 5">DSM 40608</strain>
    </source>
</reference>